<feature type="non-terminal residue" evidence="1">
    <location>
        <position position="98"/>
    </location>
</feature>
<organism evidence="1 2">
    <name type="scientific">Claviceps pusilla</name>
    <dbReference type="NCBI Taxonomy" id="123648"/>
    <lineage>
        <taxon>Eukaryota</taxon>
        <taxon>Fungi</taxon>
        <taxon>Dikarya</taxon>
        <taxon>Ascomycota</taxon>
        <taxon>Pezizomycotina</taxon>
        <taxon>Sordariomycetes</taxon>
        <taxon>Hypocreomycetidae</taxon>
        <taxon>Hypocreales</taxon>
        <taxon>Clavicipitaceae</taxon>
        <taxon>Claviceps</taxon>
    </lineage>
</organism>
<dbReference type="AlphaFoldDB" id="A0A9P7N531"/>
<gene>
    <name evidence="1" type="ORF">E4U43_005260</name>
</gene>
<accession>A0A9P7N531</accession>
<sequence length="98" mass="10926">MAHLPFASRFLAPKGWRVGAPIHRHRQHENDNKTLTYQIHNGHSVKENVRHGGTSDIVKAGFPLSVAKTEGLLHVAMHLMLHRSALTDLRKAPVNLVS</sequence>
<keyword evidence="2" id="KW-1185">Reference proteome</keyword>
<dbReference type="Proteomes" id="UP000748025">
    <property type="component" value="Unassembled WGS sequence"/>
</dbReference>
<protein>
    <submittedName>
        <fullName evidence="1">Uncharacterized protein</fullName>
    </submittedName>
</protein>
<reference evidence="1" key="1">
    <citation type="journal article" date="2020" name="bioRxiv">
        <title>Whole genome comparisons of ergot fungi reveals the divergence and evolution of species within the genus Claviceps are the result of varying mechanisms driving genome evolution and host range expansion.</title>
        <authorList>
            <person name="Wyka S.A."/>
            <person name="Mondo S.J."/>
            <person name="Liu M."/>
            <person name="Dettman J."/>
            <person name="Nalam V."/>
            <person name="Broders K.D."/>
        </authorList>
    </citation>
    <scope>NUCLEOTIDE SEQUENCE</scope>
    <source>
        <strain evidence="1">CCC 602</strain>
    </source>
</reference>
<evidence type="ECO:0000313" key="2">
    <source>
        <dbReference type="Proteomes" id="UP000748025"/>
    </source>
</evidence>
<evidence type="ECO:0000313" key="1">
    <source>
        <dbReference type="EMBL" id="KAG5987039.1"/>
    </source>
</evidence>
<dbReference type="EMBL" id="SRPW01003435">
    <property type="protein sequence ID" value="KAG5987039.1"/>
    <property type="molecule type" value="Genomic_DNA"/>
</dbReference>
<proteinExistence type="predicted"/>
<comment type="caution">
    <text evidence="1">The sequence shown here is derived from an EMBL/GenBank/DDBJ whole genome shotgun (WGS) entry which is preliminary data.</text>
</comment>
<name>A0A9P7N531_9HYPO</name>